<keyword evidence="5" id="KW-0560">Oxidoreductase</keyword>
<evidence type="ECO:0000256" key="1">
    <source>
        <dbReference type="ARBA" id="ARBA00001961"/>
    </source>
</evidence>
<dbReference type="InterPro" id="IPR005123">
    <property type="entry name" value="Oxoglu/Fe-dep_dioxygenase_dom"/>
</dbReference>
<dbReference type="GO" id="GO:0031418">
    <property type="term" value="F:L-ascorbic acid binding"/>
    <property type="evidence" value="ECO:0007669"/>
    <property type="project" value="UniProtKB-KW"/>
</dbReference>
<keyword evidence="4" id="KW-0223">Dioxygenase</keyword>
<name>Q1GZN8_METFK</name>
<dbReference type="InterPro" id="IPR006620">
    <property type="entry name" value="Pro_4_hyd_alph"/>
</dbReference>
<accession>Q1GZN8</accession>
<keyword evidence="2" id="KW-0479">Metal-binding</keyword>
<evidence type="ECO:0000256" key="2">
    <source>
        <dbReference type="ARBA" id="ARBA00022723"/>
    </source>
</evidence>
<proteinExistence type="predicted"/>
<protein>
    <submittedName>
        <fullName evidence="8">2OG-Fe(II) oxygenase</fullName>
    </submittedName>
</protein>
<evidence type="ECO:0000256" key="6">
    <source>
        <dbReference type="ARBA" id="ARBA00023004"/>
    </source>
</evidence>
<sequence>MPPFETVSQYFDLITDNIANQGYVIVPGFLPDDFIHALRDEALALHEAGRLKRATVGKAENNQLDNKVRGDLIHWLEHTQASPVQREFSAIMETLRESLNRHLFLGLFELENHFAIYPPGAIYNKHLDQFRGNEERQVTCILYLNEDWKAEYGGQLRLYLDGKEPEPYIDTVPLGGTLVAFLSGRFWHEVLPASQPRISLTGWFRKRGPSLP</sequence>
<dbReference type="Proteomes" id="UP000002440">
    <property type="component" value="Chromosome"/>
</dbReference>
<comment type="cofactor">
    <cofactor evidence="1">
        <name>L-ascorbate</name>
        <dbReference type="ChEBI" id="CHEBI:38290"/>
    </cofactor>
</comment>
<dbReference type="InterPro" id="IPR044862">
    <property type="entry name" value="Pro_4_hyd_alph_FE2OG_OXY"/>
</dbReference>
<dbReference type="SMART" id="SM00702">
    <property type="entry name" value="P4Hc"/>
    <property type="match status" value="1"/>
</dbReference>
<gene>
    <name evidence="8" type="ordered locus">Mfla_2032</name>
</gene>
<dbReference type="KEGG" id="mfa:Mfla_2032"/>
<dbReference type="GO" id="GO:0071456">
    <property type="term" value="P:cellular response to hypoxia"/>
    <property type="evidence" value="ECO:0007669"/>
    <property type="project" value="TreeGrafter"/>
</dbReference>
<dbReference type="PROSITE" id="PS51471">
    <property type="entry name" value="FE2OG_OXY"/>
    <property type="match status" value="1"/>
</dbReference>
<keyword evidence="9" id="KW-1185">Reference proteome</keyword>
<reference evidence="8 9" key="1">
    <citation type="submission" date="2006-03" db="EMBL/GenBank/DDBJ databases">
        <title>Complete sequence of Methylobacillus flagellatus KT.</title>
        <authorList>
            <consortium name="US DOE Joint Genome Institute"/>
            <person name="Copeland A."/>
            <person name="Lucas S."/>
            <person name="Lapidus A."/>
            <person name="Barry K."/>
            <person name="Detter J.C."/>
            <person name="Glavina del Rio T."/>
            <person name="Hammon N."/>
            <person name="Israni S."/>
            <person name="Dalin E."/>
            <person name="Tice H."/>
            <person name="Pitluck S."/>
            <person name="Brettin T."/>
            <person name="Bruce D."/>
            <person name="Han C."/>
            <person name="Tapia R."/>
            <person name="Saunders E."/>
            <person name="Gilna P."/>
            <person name="Schmutz J."/>
            <person name="Larimer F."/>
            <person name="Land M."/>
            <person name="Kyrpides N."/>
            <person name="Anderson I."/>
            <person name="Richardson P."/>
        </authorList>
    </citation>
    <scope>NUCLEOTIDE SEQUENCE [LARGE SCALE GENOMIC DNA]</scope>
    <source>
        <strain evidence="9">KT / ATCC 51484 / DSM 6875</strain>
    </source>
</reference>
<evidence type="ECO:0000313" key="8">
    <source>
        <dbReference type="EMBL" id="ABE50299.1"/>
    </source>
</evidence>
<dbReference type="InterPro" id="IPR051559">
    <property type="entry name" value="HIF_prolyl_hydroxylases"/>
</dbReference>
<dbReference type="PANTHER" id="PTHR12907">
    <property type="entry name" value="EGL NINE HOMOLOG-RELATED"/>
    <property type="match status" value="1"/>
</dbReference>
<dbReference type="AlphaFoldDB" id="Q1GZN8"/>
<keyword evidence="6" id="KW-0408">Iron</keyword>
<feature type="domain" description="Fe2OG dioxygenase" evidence="7">
    <location>
        <begin position="103"/>
        <end position="206"/>
    </location>
</feature>
<dbReference type="Gene3D" id="2.60.120.620">
    <property type="entry name" value="q2cbj1_9rhob like domain"/>
    <property type="match status" value="1"/>
</dbReference>
<evidence type="ECO:0000313" key="9">
    <source>
        <dbReference type="Proteomes" id="UP000002440"/>
    </source>
</evidence>
<keyword evidence="3" id="KW-0847">Vitamin C</keyword>
<dbReference type="GO" id="GO:0031543">
    <property type="term" value="F:peptidyl-proline dioxygenase activity"/>
    <property type="evidence" value="ECO:0007669"/>
    <property type="project" value="TreeGrafter"/>
</dbReference>
<evidence type="ECO:0000256" key="5">
    <source>
        <dbReference type="ARBA" id="ARBA00023002"/>
    </source>
</evidence>
<dbReference type="HOGENOM" id="CLU_022206_1_0_4"/>
<evidence type="ECO:0000256" key="3">
    <source>
        <dbReference type="ARBA" id="ARBA00022896"/>
    </source>
</evidence>
<dbReference type="OrthoDB" id="9783171at2"/>
<dbReference type="GO" id="GO:0008198">
    <property type="term" value="F:ferrous iron binding"/>
    <property type="evidence" value="ECO:0007669"/>
    <property type="project" value="TreeGrafter"/>
</dbReference>
<evidence type="ECO:0000259" key="7">
    <source>
        <dbReference type="PROSITE" id="PS51471"/>
    </source>
</evidence>
<organism evidence="8 9">
    <name type="scientific">Methylobacillus flagellatus (strain ATCC 51484 / DSM 6875 / VKM B-1610 / KT)</name>
    <dbReference type="NCBI Taxonomy" id="265072"/>
    <lineage>
        <taxon>Bacteria</taxon>
        <taxon>Pseudomonadati</taxon>
        <taxon>Pseudomonadota</taxon>
        <taxon>Betaproteobacteria</taxon>
        <taxon>Nitrosomonadales</taxon>
        <taxon>Methylophilaceae</taxon>
        <taxon>Methylobacillus</taxon>
    </lineage>
</organism>
<dbReference type="Pfam" id="PF13640">
    <property type="entry name" value="2OG-FeII_Oxy_3"/>
    <property type="match status" value="1"/>
</dbReference>
<dbReference type="SUPFAM" id="SSF51197">
    <property type="entry name" value="Clavaminate synthase-like"/>
    <property type="match status" value="1"/>
</dbReference>
<dbReference type="PANTHER" id="PTHR12907:SF26">
    <property type="entry name" value="HIF PROLYL HYDROXYLASE, ISOFORM C"/>
    <property type="match status" value="1"/>
</dbReference>
<dbReference type="eggNOG" id="COG3751">
    <property type="taxonomic scope" value="Bacteria"/>
</dbReference>
<dbReference type="RefSeq" id="WP_011480253.1">
    <property type="nucleotide sequence ID" value="NC_007947.1"/>
</dbReference>
<dbReference type="STRING" id="265072.Mfla_2032"/>
<evidence type="ECO:0000256" key="4">
    <source>
        <dbReference type="ARBA" id="ARBA00022964"/>
    </source>
</evidence>
<dbReference type="EMBL" id="CP000284">
    <property type="protein sequence ID" value="ABE50299.1"/>
    <property type="molecule type" value="Genomic_DNA"/>
</dbReference>